<dbReference type="EMBL" id="HBIW01022384">
    <property type="protein sequence ID" value="CAE0703836.1"/>
    <property type="molecule type" value="Transcribed_RNA"/>
</dbReference>
<sequence length="444" mass="45939">MEKEPIAVQGIKITGLRRYPQSLVQQELKKVHQAQTFGALLEEIDAATQNLNQTDLFDDVKTSIGGADAQGVHVTIHLSEKKPYKLKVGATTSGAADEVRYEAAGTLRGFLRMGELATATVTKSPKHGLELAFGLRRPVATPLAVLGLAESIVSVDVEVGGREAPWAPATSSTPGRRVDGRAVRCACAARDGSRRLVVEVARRVGVDDDAFSESTKCALSYALRADGRDAAAAPTDGACADASVEVAGLGDAGDARFVKAEGALQNHIRVTKLQNGFVALGGVARVGAALPLFGNGVLDLAMPDRFYLGGPLRLRAFERCGVGARSPRARGAPLLAGDATALPAVGGALLWAASLILSAPVPGDLGRHGLRALAFLDAGGLLAPGARASLTSLMAETRLSCGLGLALAPAAFARLELNYGWVLRARPGDVAKGLQFGVSAAFGS</sequence>
<dbReference type="Gene3D" id="3.10.20.310">
    <property type="entry name" value="membrane protein fhac"/>
    <property type="match status" value="1"/>
</dbReference>
<dbReference type="Proteomes" id="UP000789595">
    <property type="component" value="Unassembled WGS sequence"/>
</dbReference>
<keyword evidence="3" id="KW-1134">Transmembrane beta strand</keyword>
<proteinExistence type="inferred from homology"/>
<dbReference type="AlphaFoldDB" id="A0A7S4ECH7"/>
<evidence type="ECO:0000313" key="9">
    <source>
        <dbReference type="Proteomes" id="UP000789595"/>
    </source>
</evidence>
<dbReference type="EMBL" id="CAKKNE010000004">
    <property type="protein sequence ID" value="CAH0373956.1"/>
    <property type="molecule type" value="Genomic_DNA"/>
</dbReference>
<comment type="subcellular location">
    <subcellularLocation>
        <location evidence="1">Mitochondrion outer membrane</location>
        <topology evidence="1">Multi-pass membrane protein</topology>
    </subcellularLocation>
</comment>
<reference evidence="8" key="2">
    <citation type="submission" date="2021-11" db="EMBL/GenBank/DDBJ databases">
        <authorList>
            <consortium name="Genoscope - CEA"/>
            <person name="William W."/>
        </authorList>
    </citation>
    <scope>NUCLEOTIDE SEQUENCE</scope>
</reference>
<organism evidence="7">
    <name type="scientific">Pelagomonas calceolata</name>
    <dbReference type="NCBI Taxonomy" id="35677"/>
    <lineage>
        <taxon>Eukaryota</taxon>
        <taxon>Sar</taxon>
        <taxon>Stramenopiles</taxon>
        <taxon>Ochrophyta</taxon>
        <taxon>Pelagophyceae</taxon>
        <taxon>Pelagomonadales</taxon>
        <taxon>Pelagomonadaceae</taxon>
        <taxon>Pelagomonas</taxon>
    </lineage>
</organism>
<dbReference type="OrthoDB" id="1724197at2759"/>
<protein>
    <recommendedName>
        <fullName evidence="6">Bacterial surface antigen (D15) domain-containing protein</fullName>
    </recommendedName>
</protein>
<dbReference type="Gene3D" id="2.40.160.50">
    <property type="entry name" value="membrane protein fhac: a member of the omp85/tpsb transporter family"/>
    <property type="match status" value="1"/>
</dbReference>
<evidence type="ECO:0000256" key="2">
    <source>
        <dbReference type="ARBA" id="ARBA00010913"/>
    </source>
</evidence>
<reference evidence="7" key="1">
    <citation type="submission" date="2021-01" db="EMBL/GenBank/DDBJ databases">
        <authorList>
            <person name="Corre E."/>
            <person name="Pelletier E."/>
            <person name="Niang G."/>
            <person name="Scheremetjew M."/>
            <person name="Finn R."/>
            <person name="Kale V."/>
            <person name="Holt S."/>
            <person name="Cochrane G."/>
            <person name="Meng A."/>
            <person name="Brown T."/>
            <person name="Cohen L."/>
        </authorList>
    </citation>
    <scope>NUCLEOTIDE SEQUENCE</scope>
    <source>
        <strain evidence="7">CCMP1756</strain>
    </source>
</reference>
<evidence type="ECO:0000256" key="4">
    <source>
        <dbReference type="ARBA" id="ARBA00022692"/>
    </source>
</evidence>
<evidence type="ECO:0000256" key="1">
    <source>
        <dbReference type="ARBA" id="ARBA00004374"/>
    </source>
</evidence>
<keyword evidence="5" id="KW-0472">Membrane</keyword>
<evidence type="ECO:0000256" key="3">
    <source>
        <dbReference type="ARBA" id="ARBA00022452"/>
    </source>
</evidence>
<dbReference type="InterPro" id="IPR000184">
    <property type="entry name" value="Bac_surfAg_D15"/>
</dbReference>
<gene>
    <name evidence="7" type="ORF">PCAL00307_LOCUS19284</name>
    <name evidence="8" type="ORF">PECAL_4P12100</name>
</gene>
<dbReference type="Pfam" id="PF01103">
    <property type="entry name" value="Omp85"/>
    <property type="match status" value="1"/>
</dbReference>
<evidence type="ECO:0000259" key="6">
    <source>
        <dbReference type="Pfam" id="PF01103"/>
    </source>
</evidence>
<evidence type="ECO:0000313" key="8">
    <source>
        <dbReference type="EMBL" id="CAH0373956.1"/>
    </source>
</evidence>
<accession>A0A7S4ECH7</accession>
<dbReference type="GO" id="GO:0005741">
    <property type="term" value="C:mitochondrial outer membrane"/>
    <property type="evidence" value="ECO:0007669"/>
    <property type="project" value="UniProtKB-SubCell"/>
</dbReference>
<keyword evidence="9" id="KW-1185">Reference proteome</keyword>
<dbReference type="PANTHER" id="PTHR12815">
    <property type="entry name" value="SORTING AND ASSEMBLY MACHINERY SAMM50 PROTEIN FAMILY MEMBER"/>
    <property type="match status" value="1"/>
</dbReference>
<keyword evidence="4" id="KW-0812">Transmembrane</keyword>
<feature type="domain" description="Bacterial surface antigen (D15)" evidence="6">
    <location>
        <begin position="209"/>
        <end position="442"/>
    </location>
</feature>
<comment type="similarity">
    <text evidence="2">Belongs to the SAM50/omp85 family.</text>
</comment>
<name>A0A7S4ECH7_9STRA</name>
<evidence type="ECO:0000256" key="5">
    <source>
        <dbReference type="ARBA" id="ARBA00023136"/>
    </source>
</evidence>
<evidence type="ECO:0000313" key="7">
    <source>
        <dbReference type="EMBL" id="CAE0703836.1"/>
    </source>
</evidence>
<dbReference type="PANTHER" id="PTHR12815:SF18">
    <property type="entry name" value="SORTING AND ASSEMBLY MACHINERY COMPONENT 50 HOMOLOG"/>
    <property type="match status" value="1"/>
</dbReference>
<dbReference type="InterPro" id="IPR039910">
    <property type="entry name" value="D15-like"/>
</dbReference>